<keyword evidence="8" id="KW-0472">Membrane</keyword>
<keyword evidence="6" id="KW-0029">Amino-acid transport</keyword>
<evidence type="ECO:0000256" key="13">
    <source>
        <dbReference type="SAM" id="MobiDB-lite"/>
    </source>
</evidence>
<evidence type="ECO:0000256" key="1">
    <source>
        <dbReference type="ARBA" id="ARBA00004429"/>
    </source>
</evidence>
<comment type="subcellular location">
    <subcellularLocation>
        <location evidence="1">Cell inner membrane</location>
        <topology evidence="1">Multi-pass membrane protein</topology>
    </subcellularLocation>
    <subcellularLocation>
        <location evidence="12">Cell membrane</location>
        <topology evidence="12">Multi-pass membrane protein</topology>
    </subcellularLocation>
</comment>
<dbReference type="AlphaFoldDB" id="A0A256GV15"/>
<comment type="subunit">
    <text evidence="10">The complex is composed of two ATP-binding proteins (GltL), two transmembrane proteins (GltJ and GltK) and a solute-binding protein (GltI).</text>
</comment>
<feature type="compositionally biased region" description="Basic residues" evidence="13">
    <location>
        <begin position="297"/>
        <end position="307"/>
    </location>
</feature>
<dbReference type="PROSITE" id="PS50928">
    <property type="entry name" value="ABC_TM1"/>
    <property type="match status" value="1"/>
</dbReference>
<evidence type="ECO:0000256" key="4">
    <source>
        <dbReference type="ARBA" id="ARBA00022475"/>
    </source>
</evidence>
<evidence type="ECO:0000256" key="2">
    <source>
        <dbReference type="ARBA" id="ARBA00010072"/>
    </source>
</evidence>
<feature type="domain" description="ABC transmembrane type-1" evidence="14">
    <location>
        <begin position="70"/>
        <end position="276"/>
    </location>
</feature>
<dbReference type="Gene3D" id="1.10.3720.10">
    <property type="entry name" value="MetI-like"/>
    <property type="match status" value="1"/>
</dbReference>
<keyword evidence="3 12" id="KW-0813">Transport</keyword>
<evidence type="ECO:0000256" key="12">
    <source>
        <dbReference type="RuleBase" id="RU363032"/>
    </source>
</evidence>
<dbReference type="GO" id="GO:0043190">
    <property type="term" value="C:ATP-binding cassette (ABC) transporter complex"/>
    <property type="evidence" value="ECO:0007669"/>
    <property type="project" value="InterPro"/>
</dbReference>
<dbReference type="GO" id="GO:0022857">
    <property type="term" value="F:transmembrane transporter activity"/>
    <property type="evidence" value="ECO:0007669"/>
    <property type="project" value="InterPro"/>
</dbReference>
<dbReference type="InterPro" id="IPR000515">
    <property type="entry name" value="MetI-like"/>
</dbReference>
<dbReference type="PANTHER" id="PTHR30614:SF0">
    <property type="entry name" value="L-CYSTINE TRANSPORT SYSTEM PERMEASE PROTEIN TCYL"/>
    <property type="match status" value="1"/>
</dbReference>
<dbReference type="CDD" id="cd06261">
    <property type="entry name" value="TM_PBP2"/>
    <property type="match status" value="1"/>
</dbReference>
<evidence type="ECO:0000256" key="7">
    <source>
        <dbReference type="ARBA" id="ARBA00022989"/>
    </source>
</evidence>
<dbReference type="InterPro" id="IPR035906">
    <property type="entry name" value="MetI-like_sf"/>
</dbReference>
<dbReference type="InterPro" id="IPR010065">
    <property type="entry name" value="AA_ABC_transptr_permease_3TM"/>
</dbReference>
<dbReference type="Pfam" id="PF00528">
    <property type="entry name" value="BPD_transp_1"/>
    <property type="match status" value="1"/>
</dbReference>
<comment type="function">
    <text evidence="9">Part of the ABC transporter complex GltIJKL involved in glutamate and aspartate uptake. Probably responsible for the translocation of the substrate across the membrane.</text>
</comment>
<dbReference type="FunFam" id="1.10.3720.10:FF:000006">
    <property type="entry name" value="Glutamate/aspartate ABC transporter, permease protein GltK"/>
    <property type="match status" value="1"/>
</dbReference>
<dbReference type="PANTHER" id="PTHR30614">
    <property type="entry name" value="MEMBRANE COMPONENT OF AMINO ACID ABC TRANSPORTER"/>
    <property type="match status" value="1"/>
</dbReference>
<gene>
    <name evidence="15" type="ORF">CEV34_0053</name>
</gene>
<keyword evidence="7" id="KW-1133">Transmembrane helix</keyword>
<keyword evidence="16" id="KW-1185">Reference proteome</keyword>
<evidence type="ECO:0000256" key="10">
    <source>
        <dbReference type="ARBA" id="ARBA00062718"/>
    </source>
</evidence>
<dbReference type="Proteomes" id="UP000216188">
    <property type="component" value="Unassembled WGS sequence"/>
</dbReference>
<evidence type="ECO:0000256" key="11">
    <source>
        <dbReference type="ARBA" id="ARBA00073645"/>
    </source>
</evidence>
<sequence length="307" mass="33871">MSDDSTFAPSPSPDQPMLTYVPASAWKTRIAATLLVILILYCVQMIAANPNFGWNVVGEYLFDSRILWGLYLTLWLTVVTMAIGVVLGTIMAIMAMSNNIVISNVANAYIWFFRGTPVLVQLIFWYNLGALFPEMSIGVPFTSWWISVPTNSLISPITAAVLGLGLNEGAYMSEIIRSGLMSVEPGQKQAAKSLGMTNGKALWRIILPQAMPVIIPPTGNQTIGMLKTSSLVSVISLADLLYSAQTIYSRNFQTIPLLIVACIWYLAATTILSAAQVRIERHFGRSNQQTHNSPPRPTRRLFRQKAR</sequence>
<evidence type="ECO:0000256" key="5">
    <source>
        <dbReference type="ARBA" id="ARBA00022692"/>
    </source>
</evidence>
<organism evidence="15 16">
    <name type="scientific">Brucella pseudogrignonensis</name>
    <dbReference type="NCBI Taxonomy" id="419475"/>
    <lineage>
        <taxon>Bacteria</taxon>
        <taxon>Pseudomonadati</taxon>
        <taxon>Pseudomonadota</taxon>
        <taxon>Alphaproteobacteria</taxon>
        <taxon>Hyphomicrobiales</taxon>
        <taxon>Brucellaceae</taxon>
        <taxon>Brucella/Ochrobactrum group</taxon>
        <taxon>Brucella</taxon>
    </lineage>
</organism>
<evidence type="ECO:0000256" key="8">
    <source>
        <dbReference type="ARBA" id="ARBA00023136"/>
    </source>
</evidence>
<dbReference type="InterPro" id="IPR043429">
    <property type="entry name" value="ArtM/GltK/GlnP/TcyL/YhdX-like"/>
</dbReference>
<evidence type="ECO:0000256" key="6">
    <source>
        <dbReference type="ARBA" id="ARBA00022970"/>
    </source>
</evidence>
<comment type="caution">
    <text evidence="15">The sequence shown here is derived from an EMBL/GenBank/DDBJ whole genome shotgun (WGS) entry which is preliminary data.</text>
</comment>
<reference evidence="15 16" key="1">
    <citation type="submission" date="2017-07" db="EMBL/GenBank/DDBJ databases">
        <title>Phylogenetic study on the rhizospheric bacterium Ochrobactrum sp. A44.</title>
        <authorList>
            <person name="Krzyzanowska D.M."/>
            <person name="Ossowicki A."/>
            <person name="Rajewska M."/>
            <person name="Maciag T."/>
            <person name="Kaczynski Z."/>
            <person name="Czerwicka M."/>
            <person name="Jafra S."/>
        </authorList>
    </citation>
    <scope>NUCLEOTIDE SEQUENCE [LARGE SCALE GENOMIC DNA]</scope>
    <source>
        <strain evidence="15 16">CCUG 30717</strain>
    </source>
</reference>
<evidence type="ECO:0000256" key="9">
    <source>
        <dbReference type="ARBA" id="ARBA00060298"/>
    </source>
</evidence>
<dbReference type="EMBL" id="NNRM01000001">
    <property type="protein sequence ID" value="OYR30952.1"/>
    <property type="molecule type" value="Genomic_DNA"/>
</dbReference>
<evidence type="ECO:0000259" key="14">
    <source>
        <dbReference type="PROSITE" id="PS50928"/>
    </source>
</evidence>
<evidence type="ECO:0000313" key="15">
    <source>
        <dbReference type="EMBL" id="OYR30952.1"/>
    </source>
</evidence>
<keyword evidence="5" id="KW-0812">Transmembrane</keyword>
<dbReference type="RefSeq" id="WP_094543058.1">
    <property type="nucleotide sequence ID" value="NZ_JBHEEM010000023.1"/>
</dbReference>
<evidence type="ECO:0000256" key="3">
    <source>
        <dbReference type="ARBA" id="ARBA00022448"/>
    </source>
</evidence>
<dbReference type="GO" id="GO:0006865">
    <property type="term" value="P:amino acid transport"/>
    <property type="evidence" value="ECO:0007669"/>
    <property type="project" value="UniProtKB-KW"/>
</dbReference>
<dbReference type="SUPFAM" id="SSF161098">
    <property type="entry name" value="MetI-like"/>
    <property type="match status" value="1"/>
</dbReference>
<proteinExistence type="inferred from homology"/>
<feature type="region of interest" description="Disordered" evidence="13">
    <location>
        <begin position="283"/>
        <end position="307"/>
    </location>
</feature>
<comment type="similarity">
    <text evidence="2">Belongs to the binding-protein-dependent transport system permease family. HisMQ subfamily.</text>
</comment>
<accession>A0A256GV15</accession>
<name>A0A256GV15_9HYPH</name>
<keyword evidence="4" id="KW-1003">Cell membrane</keyword>
<evidence type="ECO:0000313" key="16">
    <source>
        <dbReference type="Proteomes" id="UP000216188"/>
    </source>
</evidence>
<protein>
    <recommendedName>
        <fullName evidence="11">Glutamate/aspartate import permease protein GltK</fullName>
    </recommendedName>
</protein>
<dbReference type="NCBIfam" id="TIGR01726">
    <property type="entry name" value="HEQRo_perm_3TM"/>
    <property type="match status" value="1"/>
</dbReference>